<name>A0AA40G0I5_9HYME</name>
<proteinExistence type="predicted"/>
<evidence type="ECO:0000313" key="2">
    <source>
        <dbReference type="EMBL" id="KAK1128735.1"/>
    </source>
</evidence>
<dbReference type="Proteomes" id="UP001177670">
    <property type="component" value="Unassembled WGS sequence"/>
</dbReference>
<sequence>MHYIDIMTPLVNIIPRTKKSEMTNAIGEKENKREHGGLFQTREGNKQKIKIRKKKIKGQLGNGEEKKSGAWSPRNIIHESVESSASEKASESQGGKKKEVARAVEISIFRVCIDPATMEWRARVPRNCSCLRSFVVRRLISPFLRFLPDFPANQPLHVDLLIMRNYRADFNDKNRDT</sequence>
<keyword evidence="3" id="KW-1185">Reference proteome</keyword>
<dbReference type="AlphaFoldDB" id="A0AA40G0I5"/>
<dbReference type="EMBL" id="JAHYIQ010000009">
    <property type="protein sequence ID" value="KAK1128735.1"/>
    <property type="molecule type" value="Genomic_DNA"/>
</dbReference>
<protein>
    <submittedName>
        <fullName evidence="2">Uncharacterized protein</fullName>
    </submittedName>
</protein>
<evidence type="ECO:0000256" key="1">
    <source>
        <dbReference type="SAM" id="MobiDB-lite"/>
    </source>
</evidence>
<accession>A0AA40G0I5</accession>
<reference evidence="2" key="1">
    <citation type="submission" date="2021-10" db="EMBL/GenBank/DDBJ databases">
        <title>Melipona bicolor Genome sequencing and assembly.</title>
        <authorList>
            <person name="Araujo N.S."/>
            <person name="Arias M.C."/>
        </authorList>
    </citation>
    <scope>NUCLEOTIDE SEQUENCE</scope>
    <source>
        <strain evidence="2">USP_2M_L1-L4_2017</strain>
        <tissue evidence="2">Whole body</tissue>
    </source>
</reference>
<feature type="compositionally biased region" description="Basic residues" evidence="1">
    <location>
        <begin position="47"/>
        <end position="57"/>
    </location>
</feature>
<organism evidence="2 3">
    <name type="scientific">Melipona bicolor</name>
    <dbReference type="NCBI Taxonomy" id="60889"/>
    <lineage>
        <taxon>Eukaryota</taxon>
        <taxon>Metazoa</taxon>
        <taxon>Ecdysozoa</taxon>
        <taxon>Arthropoda</taxon>
        <taxon>Hexapoda</taxon>
        <taxon>Insecta</taxon>
        <taxon>Pterygota</taxon>
        <taxon>Neoptera</taxon>
        <taxon>Endopterygota</taxon>
        <taxon>Hymenoptera</taxon>
        <taxon>Apocrita</taxon>
        <taxon>Aculeata</taxon>
        <taxon>Apoidea</taxon>
        <taxon>Anthophila</taxon>
        <taxon>Apidae</taxon>
        <taxon>Melipona</taxon>
    </lineage>
</organism>
<comment type="caution">
    <text evidence="2">The sequence shown here is derived from an EMBL/GenBank/DDBJ whole genome shotgun (WGS) entry which is preliminary data.</text>
</comment>
<feature type="compositionally biased region" description="Basic and acidic residues" evidence="1">
    <location>
        <begin position="88"/>
        <end position="97"/>
    </location>
</feature>
<evidence type="ECO:0000313" key="3">
    <source>
        <dbReference type="Proteomes" id="UP001177670"/>
    </source>
</evidence>
<feature type="region of interest" description="Disordered" evidence="1">
    <location>
        <begin position="28"/>
        <end position="97"/>
    </location>
</feature>
<gene>
    <name evidence="2" type="ORF">K0M31_019886</name>
</gene>